<dbReference type="PANTHER" id="PTHR13980:SF15">
    <property type="entry name" value="FACT COMPLEX SUBUNIT SPT16"/>
    <property type="match status" value="1"/>
</dbReference>
<comment type="caution">
    <text evidence="16">The sequence shown here is derived from an EMBL/GenBank/DDBJ whole genome shotgun (WGS) entry which is preliminary data.</text>
</comment>
<dbReference type="SMART" id="SM01285">
    <property type="entry name" value="FACT-Spt16_Nlob"/>
    <property type="match status" value="1"/>
</dbReference>
<evidence type="ECO:0000259" key="15">
    <source>
        <dbReference type="SMART" id="SM01287"/>
    </source>
</evidence>
<proteinExistence type="inferred from homology"/>
<dbReference type="Pfam" id="PF00557">
    <property type="entry name" value="Peptidase_M24"/>
    <property type="match status" value="1"/>
</dbReference>
<dbReference type="InterPro" id="IPR029149">
    <property type="entry name" value="Creatin/AminoP/Spt16_N"/>
</dbReference>
<evidence type="ECO:0000256" key="2">
    <source>
        <dbReference type="ARBA" id="ARBA00022454"/>
    </source>
</evidence>
<feature type="compositionally biased region" description="Basic and acidic residues" evidence="12">
    <location>
        <begin position="1015"/>
        <end position="1039"/>
    </location>
</feature>
<dbReference type="Pfam" id="PF21091">
    <property type="entry name" value="SPT16_C"/>
    <property type="match status" value="1"/>
</dbReference>
<dbReference type="InParanoid" id="A0A066WQ64"/>
<dbReference type="FunCoup" id="A0A066WQ64">
    <property type="interactions" value="710"/>
</dbReference>
<keyword evidence="3 11" id="KW-0235">DNA replication</keyword>
<evidence type="ECO:0000256" key="7">
    <source>
        <dbReference type="ARBA" id="ARBA00023163"/>
    </source>
</evidence>
<comment type="subcellular location">
    <subcellularLocation>
        <location evidence="11">Nucleus</location>
    </subcellularLocation>
    <subcellularLocation>
        <location evidence="11">Chromosome</location>
    </subcellularLocation>
</comment>
<dbReference type="FunFam" id="2.30.29.210:FF:000001">
    <property type="entry name" value="FACT complex subunit spt16"/>
    <property type="match status" value="1"/>
</dbReference>
<dbReference type="FunFam" id="3.90.230.10:FF:000005">
    <property type="entry name" value="FACT complex subunit spt16"/>
    <property type="match status" value="1"/>
</dbReference>
<feature type="region of interest" description="Disordered" evidence="12">
    <location>
        <begin position="442"/>
        <end position="501"/>
    </location>
</feature>
<dbReference type="RefSeq" id="XP_013245604.1">
    <property type="nucleotide sequence ID" value="XM_013390150.1"/>
</dbReference>
<keyword evidence="6" id="KW-0175">Coiled coil</keyword>
<dbReference type="GO" id="GO:0035101">
    <property type="term" value="C:FACT complex"/>
    <property type="evidence" value="ECO:0007669"/>
    <property type="project" value="UniProtKB-UniRule"/>
</dbReference>
<comment type="subunit">
    <text evidence="11">Component of the FACT complex.</text>
</comment>
<dbReference type="Gene3D" id="3.90.230.10">
    <property type="entry name" value="Creatinase/methionine aminopeptidase superfamily"/>
    <property type="match status" value="1"/>
</dbReference>
<dbReference type="OrthoDB" id="10251642at2759"/>
<dbReference type="Proteomes" id="UP000027361">
    <property type="component" value="Unassembled WGS sequence"/>
</dbReference>
<dbReference type="InterPro" id="IPR036005">
    <property type="entry name" value="Creatinase/aminopeptidase-like"/>
</dbReference>
<evidence type="ECO:0000256" key="6">
    <source>
        <dbReference type="ARBA" id="ARBA00023054"/>
    </source>
</evidence>
<dbReference type="InterPro" id="IPR013719">
    <property type="entry name" value="RTT106/SPT16-like_middle_dom"/>
</dbReference>
<keyword evidence="8 11" id="KW-0234">DNA repair</keyword>
<dbReference type="GO" id="GO:0031491">
    <property type="term" value="F:nucleosome binding"/>
    <property type="evidence" value="ECO:0007669"/>
    <property type="project" value="TreeGrafter"/>
</dbReference>
<evidence type="ECO:0000256" key="10">
    <source>
        <dbReference type="ARBA" id="ARBA00025370"/>
    </source>
</evidence>
<dbReference type="GO" id="GO:0010468">
    <property type="term" value="P:regulation of gene expression"/>
    <property type="evidence" value="ECO:0007669"/>
    <property type="project" value="UniProtKB-ARBA"/>
</dbReference>
<keyword evidence="7 11" id="KW-0804">Transcription</keyword>
<dbReference type="Gene3D" id="2.30.29.150">
    <property type="match status" value="1"/>
</dbReference>
<dbReference type="SUPFAM" id="SSF55920">
    <property type="entry name" value="Creatinase/aminopeptidase"/>
    <property type="match status" value="1"/>
</dbReference>
<feature type="compositionally biased region" description="Basic and acidic residues" evidence="12">
    <location>
        <begin position="489"/>
        <end position="501"/>
    </location>
</feature>
<evidence type="ECO:0000259" key="13">
    <source>
        <dbReference type="SMART" id="SM01285"/>
    </source>
</evidence>
<protein>
    <recommendedName>
        <fullName evidence="11">FACT complex subunit</fullName>
    </recommendedName>
</protein>
<dbReference type="GO" id="GO:0006281">
    <property type="term" value="P:DNA repair"/>
    <property type="evidence" value="ECO:0007669"/>
    <property type="project" value="UniProtKB-UniRule"/>
</dbReference>
<dbReference type="HOGENOM" id="CLU_004627_1_0_1"/>
<dbReference type="InterPro" id="IPR000994">
    <property type="entry name" value="Pept_M24"/>
</dbReference>
<evidence type="ECO:0000256" key="5">
    <source>
        <dbReference type="ARBA" id="ARBA00023015"/>
    </source>
</evidence>
<feature type="compositionally biased region" description="Acidic residues" evidence="12">
    <location>
        <begin position="973"/>
        <end position="995"/>
    </location>
</feature>
<dbReference type="InterPro" id="IPR011993">
    <property type="entry name" value="PH-like_dom_sf"/>
</dbReference>
<accession>A0A066WQ64</accession>
<dbReference type="FunFam" id="2.30.29.30:FF:000017">
    <property type="entry name" value="FACT complex subunit SPT16"/>
    <property type="match status" value="1"/>
</dbReference>
<feature type="region of interest" description="Disordered" evidence="12">
    <location>
        <begin position="973"/>
        <end position="1046"/>
    </location>
</feature>
<keyword evidence="17" id="KW-1185">Reference proteome</keyword>
<dbReference type="Pfam" id="PF08644">
    <property type="entry name" value="SPT16"/>
    <property type="match status" value="1"/>
</dbReference>
<dbReference type="Gene3D" id="3.40.350.10">
    <property type="entry name" value="Creatinase/prolidase N-terminal domain"/>
    <property type="match status" value="1"/>
</dbReference>
<dbReference type="InterPro" id="IPR029148">
    <property type="entry name" value="FACT-SPT16_Nlobe"/>
</dbReference>
<comment type="function">
    <text evidence="10 11">Component of the FACT complex, a general chromatin factor that acts to reorganize nucleosomes. The FACT complex is involved in multiple processes that require DNA as a template such as mRNA elongation, DNA replication and DNA repair. During transcription elongation the FACT complex acts as a histone chaperone that both destabilizes and restores nucleosomal structure. It facilitates the passage of RNA polymerase II and transcription by promoting the dissociation of one histone H2A-H2B dimer from the nucleosome, then subsequently promotes the reestablishment of the nucleosome following the passage of RNA polymerase II.</text>
</comment>
<dbReference type="AlphaFoldDB" id="A0A066WQ64"/>
<dbReference type="OMA" id="YHINTIP"/>
<dbReference type="InterPro" id="IPR056595">
    <property type="entry name" value="Fact-SPT16_PH"/>
</dbReference>
<keyword evidence="5 11" id="KW-0805">Transcription regulation</keyword>
<evidence type="ECO:0000313" key="17">
    <source>
        <dbReference type="Proteomes" id="UP000027361"/>
    </source>
</evidence>
<sequence length="1046" mass="118246">MSDITIDAEVFGRRAAALQSAWKNAHKKENYEAIRDVDVVLAAMGAQNEDLPYSKTTTLHIWLLGYEFPSTLIMLTKDKITFVTSGQKAKLLEPLKDNKSGVKVDIMKRTKDDAANKETWKDLIGRIEKSTSGTKIGIFPKDKPISKFGEEWDAVWAGAIKEHSFESVDVGPAFGSVWAVKDQEELKLIKTAARMSTGVLKEYFVEEMSTILDEGKKVTHEKLAARIESKLEDAAFWKKIKGLQDADLGLADWCYTPIIQSGGHYDLRTSAQSNNKRLEGADGGGVVIASMGIKYKSYCTNVGRTYLIDPHKKQSAAYALLLEVQQEVAEKILRTGTTGRDVYNGALDFVRKRDAKLADSFVKSIGFAIGIEFRDSSYLLGPKNTRSIEADMTYNLTIGFQDIPDPNHSGQTYSLLLVDTVRVNEGPATFMTERVKSTSDLSFFKEEDEDADEAKESKKGKKGKARGDDDDEFEEEGHITRGGKVLRSRGGDSKIENVDNRIRDHQRELAQQKQEEGLARFAEDGAGEEKQNGKVWKKFESYKREDRLPSKTQDLKILLDRSARSVILPIYGYAVPFHINTIKNVSKSEEGEWTTLRFNFITPGQILGKKEDQPFQDPDATFVRSMIFRSQDTFHFGELYRDITEFKKMSTKEEAQKKELADVVEQDKLQLNKSRPIILREVFPRPALEGKRVPGDLEIHQNGIRFSSPLKEQRIDILFSNIKHLFFQPCDKELVVIIHMHLKYPIMVGKKKARDVQFYREASDVQFDETGNRKRKYRTGDEDEIELEQEERRRRHQLNKEFKAFAQKIAEASDGRFEVDTPYRELGFNGVPFRNNVFLMPTTDCLVHLTEPPFFVVTLSDVEIAHLERVQYGLKNFDLVFVMRDFSKAPVHINSIPSQALDSVKEWLDSVDLPVTEGAVNLNWTAIMKTVQEDPYAFFEEGGWGFLQAHGDDSDSASESSQGSDFADVMDDVSEVDSESDSDGSDFGASEEDDGSGSGSAASFDESEGEDWDELERKAAKADDKRRHEKGYDSDDDGKKRKGKKK</sequence>
<keyword evidence="4 11" id="KW-0227">DNA damage</keyword>
<evidence type="ECO:0000259" key="14">
    <source>
        <dbReference type="SMART" id="SM01286"/>
    </source>
</evidence>
<feature type="domain" description="Histone chaperone RTT106/FACT complex subunit SPT16-like middle" evidence="15">
    <location>
        <begin position="828"/>
        <end position="918"/>
    </location>
</feature>
<dbReference type="EMBL" id="JMSN01000007">
    <property type="protein sequence ID" value="KDN52765.1"/>
    <property type="molecule type" value="Genomic_DNA"/>
</dbReference>
<dbReference type="FunFam" id="3.40.350.10:FF:000006">
    <property type="entry name" value="FACT complex subunit SPT16"/>
    <property type="match status" value="1"/>
</dbReference>
<keyword evidence="9 11" id="KW-0539">Nucleus</keyword>
<dbReference type="InterPro" id="IPR013953">
    <property type="entry name" value="FACT_SPT16_M"/>
</dbReference>
<feature type="domain" description="FACT complex subunit SPT16 N-terminal lobe" evidence="13">
    <location>
        <begin position="6"/>
        <end position="174"/>
    </location>
</feature>
<feature type="domain" description="FACT complex subunit SPT16 middle" evidence="14">
    <location>
        <begin position="557"/>
        <end position="706"/>
    </location>
</feature>
<evidence type="ECO:0000256" key="1">
    <source>
        <dbReference type="ARBA" id="ARBA00010779"/>
    </source>
</evidence>
<comment type="similarity">
    <text evidence="1 11">Belongs to the peptidase M24 family. SPT16 subfamily.</text>
</comment>
<dbReference type="GeneID" id="25267121"/>
<reference evidence="16 17" key="1">
    <citation type="submission" date="2014-05" db="EMBL/GenBank/DDBJ databases">
        <title>Draft genome sequence of a rare smut relative, Tilletiaria anomala UBC 951.</title>
        <authorList>
            <consortium name="DOE Joint Genome Institute"/>
            <person name="Toome M."/>
            <person name="Kuo A."/>
            <person name="Henrissat B."/>
            <person name="Lipzen A."/>
            <person name="Tritt A."/>
            <person name="Yoshinaga Y."/>
            <person name="Zane M."/>
            <person name="Barry K."/>
            <person name="Grigoriev I.V."/>
            <person name="Spatafora J.W."/>
            <person name="Aimea M.C."/>
        </authorList>
    </citation>
    <scope>NUCLEOTIDE SEQUENCE [LARGE SCALE GENOMIC DNA]</scope>
    <source>
        <strain evidence="16 17">UBC 951</strain>
    </source>
</reference>
<dbReference type="Gene3D" id="2.30.29.30">
    <property type="entry name" value="Pleckstrin-homology domain (PH domain)/Phosphotyrosine-binding domain (PTB)"/>
    <property type="match status" value="1"/>
</dbReference>
<dbReference type="SMART" id="SM01287">
    <property type="entry name" value="Rtt106"/>
    <property type="match status" value="1"/>
</dbReference>
<dbReference type="GO" id="GO:0006260">
    <property type="term" value="P:DNA replication"/>
    <property type="evidence" value="ECO:0007669"/>
    <property type="project" value="UniProtKB-KW"/>
</dbReference>
<evidence type="ECO:0000313" key="16">
    <source>
        <dbReference type="EMBL" id="KDN52765.1"/>
    </source>
</evidence>
<dbReference type="PANTHER" id="PTHR13980">
    <property type="entry name" value="CDC68 RELATED"/>
    <property type="match status" value="1"/>
</dbReference>
<dbReference type="SMART" id="SM01286">
    <property type="entry name" value="SPT16"/>
    <property type="match status" value="1"/>
</dbReference>
<dbReference type="Pfam" id="PF14826">
    <property type="entry name" value="FACT-Spt16_Nlob"/>
    <property type="match status" value="1"/>
</dbReference>
<dbReference type="Pfam" id="PF08512">
    <property type="entry name" value="Rttp106-like_middle"/>
    <property type="match status" value="1"/>
</dbReference>
<evidence type="ECO:0000256" key="3">
    <source>
        <dbReference type="ARBA" id="ARBA00022705"/>
    </source>
</evidence>
<evidence type="ECO:0000256" key="8">
    <source>
        <dbReference type="ARBA" id="ARBA00023204"/>
    </source>
</evidence>
<keyword evidence="2 11" id="KW-0158">Chromosome</keyword>
<gene>
    <name evidence="16" type="ORF">K437DRAFT_292870</name>
</gene>
<dbReference type="Gene3D" id="2.30.29.210">
    <property type="entry name" value="FACT complex subunit Spt16p/Cdc68p"/>
    <property type="match status" value="1"/>
</dbReference>
<evidence type="ECO:0000256" key="4">
    <source>
        <dbReference type="ARBA" id="ARBA00022763"/>
    </source>
</evidence>
<feature type="compositionally biased region" description="Acidic residues" evidence="12">
    <location>
        <begin position="1005"/>
        <end position="1014"/>
    </location>
</feature>
<dbReference type="STRING" id="1037660.A0A066WQ64"/>
<evidence type="ECO:0000256" key="11">
    <source>
        <dbReference type="RuleBase" id="RU367052"/>
    </source>
</evidence>
<dbReference type="GO" id="GO:0006368">
    <property type="term" value="P:transcription elongation by RNA polymerase II"/>
    <property type="evidence" value="ECO:0007669"/>
    <property type="project" value="TreeGrafter"/>
</dbReference>
<organism evidence="16 17">
    <name type="scientific">Tilletiaria anomala (strain ATCC 24038 / CBS 436.72 / UBC 951)</name>
    <dbReference type="NCBI Taxonomy" id="1037660"/>
    <lineage>
        <taxon>Eukaryota</taxon>
        <taxon>Fungi</taxon>
        <taxon>Dikarya</taxon>
        <taxon>Basidiomycota</taxon>
        <taxon>Ustilaginomycotina</taxon>
        <taxon>Exobasidiomycetes</taxon>
        <taxon>Georgefischeriales</taxon>
        <taxon>Tilletiariaceae</taxon>
        <taxon>Tilletiaria</taxon>
    </lineage>
</organism>
<dbReference type="Pfam" id="PF24824">
    <property type="entry name" value="PH_SPT16"/>
    <property type="match status" value="1"/>
</dbReference>
<dbReference type="InterPro" id="IPR048969">
    <property type="entry name" value="FACT_SPT16_C"/>
</dbReference>
<evidence type="ECO:0000256" key="12">
    <source>
        <dbReference type="SAM" id="MobiDB-lite"/>
    </source>
</evidence>
<dbReference type="InterPro" id="IPR040258">
    <property type="entry name" value="Spt16"/>
</dbReference>
<name>A0A066WQ64_TILAU</name>
<evidence type="ECO:0000256" key="9">
    <source>
        <dbReference type="ARBA" id="ARBA00023242"/>
    </source>
</evidence>